<protein>
    <submittedName>
        <fullName evidence="2">Putative phosphoribosyl transferase</fullName>
    </submittedName>
</protein>
<proteinExistence type="predicted"/>
<sequence>MTAIWILRMCVCKCKKRRGRIIVLDWSMLKNCAGRIYGAVVRFRNRADAGNALAEALAPAVRNKKEGGTLILGIPRGGVVLADIVAGKLGAGFDIVIPRKLGAPGNEELAIGAVMADGTDYVNRYVVIALRVKQEYIEREKEKQVAEIARRQSKYRKAGLPYDIRGRDVVLVDDGVATGATAIAAARWIKKQQPSSLTIAAPVAPAQTVEALKHEADSVVVLAAPADFGAVGEFYEDFAPVTDEHVMAIMLRRALL</sequence>
<evidence type="ECO:0000313" key="2">
    <source>
        <dbReference type="EMBL" id="AIC15319.1"/>
    </source>
</evidence>
<dbReference type="STRING" id="926571.NVIE_010900"/>
<evidence type="ECO:0000313" key="3">
    <source>
        <dbReference type="Proteomes" id="UP000027093"/>
    </source>
</evidence>
<dbReference type="AlphaFoldDB" id="A0A060HFB3"/>
<accession>A0A060HFB3</accession>
<reference evidence="2 3" key="1">
    <citation type="journal article" date="2014" name="Int. J. Syst. Evol. Microbiol.">
        <title>Nitrososphaera viennensis gen. nov., sp. nov., an aerobic and mesophilic, ammonia-oxidizing archaeon from soil and a member of the archaeal phylum Thaumarchaeota.</title>
        <authorList>
            <person name="Stieglmeier M."/>
            <person name="Klingl A."/>
            <person name="Alves R.J."/>
            <person name="Rittmann S.K."/>
            <person name="Melcher M."/>
            <person name="Leisch N."/>
            <person name="Schleper C."/>
        </authorList>
    </citation>
    <scope>NUCLEOTIDE SEQUENCE [LARGE SCALE GENOMIC DNA]</scope>
    <source>
        <strain evidence="2">EN76</strain>
    </source>
</reference>
<dbReference type="Gene3D" id="3.30.1310.20">
    <property type="entry name" value="PRTase-like"/>
    <property type="match status" value="1"/>
</dbReference>
<name>A0A060HFB3_9ARCH</name>
<dbReference type="InterPro" id="IPR000836">
    <property type="entry name" value="PRTase_dom"/>
</dbReference>
<dbReference type="HOGENOM" id="CLU_083583_0_0_2"/>
<dbReference type="InterPro" id="IPR029057">
    <property type="entry name" value="PRTase-like"/>
</dbReference>
<evidence type="ECO:0000259" key="1">
    <source>
        <dbReference type="Pfam" id="PF00156"/>
    </source>
</evidence>
<organism evidence="2 3">
    <name type="scientific">Nitrososphaera viennensis EN76</name>
    <dbReference type="NCBI Taxonomy" id="926571"/>
    <lineage>
        <taxon>Archaea</taxon>
        <taxon>Nitrososphaerota</taxon>
        <taxon>Nitrososphaeria</taxon>
        <taxon>Nitrososphaerales</taxon>
        <taxon>Nitrososphaeraceae</taxon>
        <taxon>Nitrososphaera</taxon>
    </lineage>
</organism>
<dbReference type="GO" id="GO:0016740">
    <property type="term" value="F:transferase activity"/>
    <property type="evidence" value="ECO:0007669"/>
    <property type="project" value="UniProtKB-KW"/>
</dbReference>
<dbReference type="Proteomes" id="UP000027093">
    <property type="component" value="Chromosome"/>
</dbReference>
<feature type="domain" description="Phosphoribosyltransferase" evidence="1">
    <location>
        <begin position="52"/>
        <end position="220"/>
    </location>
</feature>
<dbReference type="Gene3D" id="3.40.50.2020">
    <property type="match status" value="1"/>
</dbReference>
<dbReference type="Pfam" id="PF00156">
    <property type="entry name" value="Pribosyltran"/>
    <property type="match status" value="1"/>
</dbReference>
<dbReference type="SUPFAM" id="SSF53271">
    <property type="entry name" value="PRTase-like"/>
    <property type="match status" value="1"/>
</dbReference>
<dbReference type="CDD" id="cd06223">
    <property type="entry name" value="PRTases_typeI"/>
    <property type="match status" value="1"/>
</dbReference>
<dbReference type="KEGG" id="nvn:NVIE_010900"/>
<dbReference type="EMBL" id="CP007536">
    <property type="protein sequence ID" value="AIC15319.1"/>
    <property type="molecule type" value="Genomic_DNA"/>
</dbReference>
<gene>
    <name evidence="2" type="ORF">NVIE_010900</name>
</gene>
<keyword evidence="2" id="KW-0808">Transferase</keyword>
<keyword evidence="3" id="KW-1185">Reference proteome</keyword>